<evidence type="ECO:0000256" key="1">
    <source>
        <dbReference type="ARBA" id="ARBA00007398"/>
    </source>
</evidence>
<dbReference type="InterPro" id="IPR029060">
    <property type="entry name" value="PIN-like_dom_sf"/>
</dbReference>
<dbReference type="SUPFAM" id="SSF88723">
    <property type="entry name" value="PIN domain-like"/>
    <property type="match status" value="1"/>
</dbReference>
<organism evidence="3">
    <name type="scientific">Clastoptera arizonana</name>
    <name type="common">Arizona spittle bug</name>
    <dbReference type="NCBI Taxonomy" id="38151"/>
    <lineage>
        <taxon>Eukaryota</taxon>
        <taxon>Metazoa</taxon>
        <taxon>Ecdysozoa</taxon>
        <taxon>Arthropoda</taxon>
        <taxon>Hexapoda</taxon>
        <taxon>Insecta</taxon>
        <taxon>Pterygota</taxon>
        <taxon>Neoptera</taxon>
        <taxon>Paraneoptera</taxon>
        <taxon>Hemiptera</taxon>
        <taxon>Auchenorrhyncha</taxon>
        <taxon>Cercopoidea</taxon>
        <taxon>Clastopteridae</taxon>
        <taxon>Clastoptera</taxon>
    </lineage>
</organism>
<dbReference type="EMBL" id="GEDC01010168">
    <property type="protein sequence ID" value="JAS27130.1"/>
    <property type="molecule type" value="Transcribed_RNA"/>
</dbReference>
<dbReference type="GO" id="GO:0004518">
    <property type="term" value="F:nuclease activity"/>
    <property type="evidence" value="ECO:0007669"/>
    <property type="project" value="InterPro"/>
</dbReference>
<feature type="domain" description="XPG N-terminal" evidence="2">
    <location>
        <begin position="1"/>
        <end position="95"/>
    </location>
</feature>
<dbReference type="InterPro" id="IPR026832">
    <property type="entry name" value="Asteroid"/>
</dbReference>
<accession>A0A1B6DNA6</accession>
<protein>
    <recommendedName>
        <fullName evidence="2">XPG N-terminal domain-containing protein</fullName>
    </recommendedName>
</protein>
<dbReference type="Pfam" id="PF00752">
    <property type="entry name" value="XPG_N"/>
    <property type="match status" value="1"/>
</dbReference>
<evidence type="ECO:0000259" key="2">
    <source>
        <dbReference type="Pfam" id="PF00752"/>
    </source>
</evidence>
<proteinExistence type="inferred from homology"/>
<dbReference type="PANTHER" id="PTHR15665:SF1">
    <property type="entry name" value="PROTEIN ASTEROID HOMOLOG 1"/>
    <property type="match status" value="1"/>
</dbReference>
<dbReference type="AlphaFoldDB" id="A0A1B6DNA6"/>
<sequence length="814" mass="94158">MGVRGLTTYIKENRKALLIDYKLHNCFIVIDGYSIATNLFISLNSETAFGGNYDVYAWHVRNFFKLLKKCRIKPIVIFDGGYESRKLRTICTRMKNKVLSANIVSLNSSVQNFPLFMRQVFREILIEMEIPFAQCDFEADFEIAAIARELKCPVLSYDSDFYIFDVLYIPYPSLSFTARPLFTTLETRSQNKYYLKCKIYNIDHFLKSIGGLDKSMLPLLAALLGNDYVERCEFKPFIQHLVKVPKAKKNNTSKLLINALLNWMRNETSESAICKILSRMKKKRRRLIAFKLNCVIKGYTKQCSVLDTYFDIKTVKNEVDDLDVEYIISRAEQLDISEEEDDNKSCDSNDSVCSDILNYSDEEEESSLENDSGLGDSIKIENGYDSANIITDPESLNDVEIPEWLLDSSRRGNIHSSIFDILTLRVYFFPIQVEDYSNSHSHGLSLPILKVIIGLLLGDNQRIRYYARNHLGKLEWFSIDSEARTKSVKFPGLEFVNRISTPDKVKIILETLDLDIDLKLFPANWHIAILSILYWLKNMSEPVATFNHLHTIVMCIIALQVIPSEIGNFGTNQAFCKKYGKFLRKAKHETVELKSVNNESESNNDINLENYEQNIDLCADNTKIEKNSTNFDTVTLAASILNYLNIVTKEDCIFIHECFLPFYNLNDKIERKPNLFNIKTIHSFAQLQSCIHHIIILNSILGLPLEQCFVSKFYSGMFAYNIITELDKKRDVYQFIQNFFKLSPSLLNLFHAIVNSCIKMLPPNHLNNSLAKPKRRKRKKDKTIVNNIDEIVSYEKDEEDFIDENNKYSLLRFY</sequence>
<dbReference type="InterPro" id="IPR006085">
    <property type="entry name" value="XPG_DNA_repair_N"/>
</dbReference>
<evidence type="ECO:0000313" key="3">
    <source>
        <dbReference type="EMBL" id="JAS27130.1"/>
    </source>
</evidence>
<name>A0A1B6DNA6_9HEMI</name>
<reference evidence="3" key="1">
    <citation type="submission" date="2015-12" db="EMBL/GenBank/DDBJ databases">
        <title>De novo transcriptome assembly of four potential Pierce s Disease insect vectors from Arizona vineyards.</title>
        <authorList>
            <person name="Tassone E.E."/>
        </authorList>
    </citation>
    <scope>NUCLEOTIDE SEQUENCE</scope>
</reference>
<dbReference type="PANTHER" id="PTHR15665">
    <property type="entry name" value="ASTEROID PROTEIN"/>
    <property type="match status" value="1"/>
</dbReference>
<gene>
    <name evidence="3" type="ORF">g.29525</name>
</gene>
<dbReference type="Gene3D" id="3.40.50.1010">
    <property type="entry name" value="5'-nuclease"/>
    <property type="match status" value="1"/>
</dbReference>
<comment type="similarity">
    <text evidence="1">Belongs to the asteroid family.</text>
</comment>